<feature type="repeat" description="TPR" evidence="8">
    <location>
        <begin position="307"/>
        <end position="340"/>
    </location>
</feature>
<dbReference type="GO" id="GO:0016779">
    <property type="term" value="F:nucleotidyltransferase activity"/>
    <property type="evidence" value="ECO:0007669"/>
    <property type="project" value="UniProtKB-KW"/>
</dbReference>
<dbReference type="EMBL" id="CAJNOQ010009047">
    <property type="protein sequence ID" value="CAF1214017.1"/>
    <property type="molecule type" value="Genomic_DNA"/>
</dbReference>
<evidence type="ECO:0000313" key="13">
    <source>
        <dbReference type="EMBL" id="CAF4211592.1"/>
    </source>
</evidence>
<evidence type="ECO:0000256" key="6">
    <source>
        <dbReference type="ARBA" id="ARBA00022803"/>
    </source>
</evidence>
<evidence type="ECO:0000313" key="10">
    <source>
        <dbReference type="EMBL" id="CAF1214017.1"/>
    </source>
</evidence>
<dbReference type="Gene3D" id="1.25.40.10">
    <property type="entry name" value="Tetratricopeptide repeat domain"/>
    <property type="match status" value="2"/>
</dbReference>
<dbReference type="SUPFAM" id="SSF48452">
    <property type="entry name" value="TPR-like"/>
    <property type="match status" value="1"/>
</dbReference>
<dbReference type="InterPro" id="IPR011990">
    <property type="entry name" value="TPR-like_helical_dom_sf"/>
</dbReference>
<dbReference type="AlphaFoldDB" id="A0A814XCR9"/>
<reference evidence="10" key="1">
    <citation type="submission" date="2021-02" db="EMBL/GenBank/DDBJ databases">
        <authorList>
            <person name="Nowell W R."/>
        </authorList>
    </citation>
    <scope>NUCLEOTIDE SEQUENCE</scope>
</reference>
<dbReference type="SUPFAM" id="SSF56399">
    <property type="entry name" value="ADP-ribosylation"/>
    <property type="match status" value="1"/>
</dbReference>
<evidence type="ECO:0000256" key="7">
    <source>
        <dbReference type="ARBA" id="ARBA00047597"/>
    </source>
</evidence>
<dbReference type="Pfam" id="PF13424">
    <property type="entry name" value="TPR_12"/>
    <property type="match status" value="1"/>
</dbReference>
<keyword evidence="9" id="KW-0520">NAD</keyword>
<keyword evidence="3 9" id="KW-0808">Transferase</keyword>
<evidence type="ECO:0000256" key="5">
    <source>
        <dbReference type="ARBA" id="ARBA00022737"/>
    </source>
</evidence>
<name>A0A814XCR9_9BILA</name>
<dbReference type="Gene3D" id="3.90.176.10">
    <property type="entry name" value="Toxin ADP-ribosyltransferase, Chain A, domain 1"/>
    <property type="match status" value="1"/>
</dbReference>
<proteinExistence type="inferred from homology"/>
<evidence type="ECO:0000256" key="1">
    <source>
        <dbReference type="ARBA" id="ARBA00009558"/>
    </source>
</evidence>
<evidence type="ECO:0000256" key="8">
    <source>
        <dbReference type="PROSITE-ProRule" id="PRU00339"/>
    </source>
</evidence>
<dbReference type="Proteomes" id="UP000682733">
    <property type="component" value="Unassembled WGS sequence"/>
</dbReference>
<comment type="caution">
    <text evidence="10">The sequence shown here is derived from an EMBL/GenBank/DDBJ whole genome shotgun (WGS) entry which is preliminary data.</text>
</comment>
<dbReference type="EMBL" id="CAJOBA010048368">
    <property type="protein sequence ID" value="CAF4211592.1"/>
    <property type="molecule type" value="Genomic_DNA"/>
</dbReference>
<keyword evidence="2 9" id="KW-0328">Glycosyltransferase</keyword>
<comment type="similarity">
    <text evidence="1 9">Belongs to the Arg-specific ADP-ribosyltransferase family.</text>
</comment>
<dbReference type="EMBL" id="CAJNOK010026627">
    <property type="protein sequence ID" value="CAF1405978.1"/>
    <property type="molecule type" value="Genomic_DNA"/>
</dbReference>
<dbReference type="PANTHER" id="PTHR45641:SF19">
    <property type="entry name" value="NEPHROCYSTIN-3"/>
    <property type="match status" value="1"/>
</dbReference>
<comment type="catalytic activity">
    <reaction evidence="7 9">
        <text>L-arginyl-[protein] + NAD(+) = N(omega)-(ADP-D-ribosyl)-L-arginyl-[protein] + nicotinamide + H(+)</text>
        <dbReference type="Rhea" id="RHEA:19149"/>
        <dbReference type="Rhea" id="RHEA-COMP:10532"/>
        <dbReference type="Rhea" id="RHEA-COMP:15087"/>
        <dbReference type="ChEBI" id="CHEBI:15378"/>
        <dbReference type="ChEBI" id="CHEBI:17154"/>
        <dbReference type="ChEBI" id="CHEBI:29965"/>
        <dbReference type="ChEBI" id="CHEBI:57540"/>
        <dbReference type="ChEBI" id="CHEBI:142554"/>
        <dbReference type="EC" id="2.4.2.31"/>
    </reaction>
</comment>
<dbReference type="EC" id="2.4.2.31" evidence="9"/>
<evidence type="ECO:0000313" key="14">
    <source>
        <dbReference type="Proteomes" id="UP000663829"/>
    </source>
</evidence>
<dbReference type="PROSITE" id="PS50005">
    <property type="entry name" value="TPR"/>
    <property type="match status" value="3"/>
</dbReference>
<evidence type="ECO:0000256" key="3">
    <source>
        <dbReference type="ARBA" id="ARBA00022679"/>
    </source>
</evidence>
<dbReference type="InterPro" id="IPR000768">
    <property type="entry name" value="ART"/>
</dbReference>
<dbReference type="OrthoDB" id="10570411at2759"/>
<evidence type="ECO:0000313" key="12">
    <source>
        <dbReference type="EMBL" id="CAF3977973.1"/>
    </source>
</evidence>
<organism evidence="10 14">
    <name type="scientific">Didymodactylos carnosus</name>
    <dbReference type="NCBI Taxonomy" id="1234261"/>
    <lineage>
        <taxon>Eukaryota</taxon>
        <taxon>Metazoa</taxon>
        <taxon>Spiralia</taxon>
        <taxon>Gnathifera</taxon>
        <taxon>Rotifera</taxon>
        <taxon>Eurotatoria</taxon>
        <taxon>Bdelloidea</taxon>
        <taxon>Philodinida</taxon>
        <taxon>Philodinidae</taxon>
        <taxon>Didymodactylos</taxon>
    </lineage>
</organism>
<sequence length="483" mass="56275">MGCIKSKKKNIEKSLLANIQPSFVFKSVSDNYAPYLWCQLFKQNLIQVSYSADKMAKEDLIEKCREYYRGNDQESASINEFERTYESSKALEWYTKNTFLYKIINESLRSKNDIDALYTFRYYISDLCTCLLDQYRKEANNNGVITVYRGVRLADNEILKMQHSVGKVISINGFVSTSRDRNVAEMFAGNVEHESVMYEIALNVRSLILADISSLSQFIDEQEVLLDIGSIFLVVEVSYQQIWTIKLKSTKKKTKLAIEYIKSNRKLMTESQSVLIGRYFAEMGEYYKSIRYLHNLLNRSNSTTDLGDIYLNLGRAYGFYRDYQNAFKYFQLAYKIQVAEGTDPLVLATILSNMGAVHYDDNRALLYHSEALRLGRPTNDVHPSTGTALYNIGNIYFKRQKYSKALDYYRKSLKISKKNFPKFHPTIAIIYEHIGNVYRAREAYRTAVRYYITALKMYEKILPANHLLIRKVKFSIARSKRRE</sequence>
<protein>
    <recommendedName>
        <fullName evidence="9">NAD(P)(+)--arginine ADP-ribosyltransferase</fullName>
        <ecNumber evidence="9">2.4.2.31</ecNumber>
    </recommendedName>
    <alternativeName>
        <fullName evidence="9">Mono(ADP-ribosyl)transferase</fullName>
    </alternativeName>
</protein>
<evidence type="ECO:0000256" key="2">
    <source>
        <dbReference type="ARBA" id="ARBA00022676"/>
    </source>
</evidence>
<dbReference type="Pfam" id="PF13181">
    <property type="entry name" value="TPR_8"/>
    <property type="match status" value="1"/>
</dbReference>
<dbReference type="Pfam" id="PF13374">
    <property type="entry name" value="TPR_10"/>
    <property type="match status" value="1"/>
</dbReference>
<gene>
    <name evidence="10" type="ORF">GPM918_LOCUS24361</name>
    <name evidence="11" type="ORF">OVA965_LOCUS33201</name>
    <name evidence="12" type="ORF">SRO942_LOCUS24360</name>
    <name evidence="13" type="ORF">TMI583_LOCUS34082</name>
</gene>
<dbReference type="Pfam" id="PF01129">
    <property type="entry name" value="ART"/>
    <property type="match status" value="1"/>
</dbReference>
<keyword evidence="9" id="KW-0521">NADP</keyword>
<dbReference type="EMBL" id="CAJOBC010009048">
    <property type="protein sequence ID" value="CAF3977973.1"/>
    <property type="molecule type" value="Genomic_DNA"/>
</dbReference>
<dbReference type="PROSITE" id="PS51996">
    <property type="entry name" value="TR_MART"/>
    <property type="match status" value="1"/>
</dbReference>
<dbReference type="Proteomes" id="UP000677228">
    <property type="component" value="Unassembled WGS sequence"/>
</dbReference>
<evidence type="ECO:0000256" key="9">
    <source>
        <dbReference type="RuleBase" id="RU361228"/>
    </source>
</evidence>
<evidence type="ECO:0000256" key="4">
    <source>
        <dbReference type="ARBA" id="ARBA00022695"/>
    </source>
</evidence>
<keyword evidence="6 8" id="KW-0802">TPR repeat</keyword>
<dbReference type="PROSITE" id="PS50293">
    <property type="entry name" value="TPR_REGION"/>
    <property type="match status" value="1"/>
</dbReference>
<feature type="repeat" description="TPR" evidence="8">
    <location>
        <begin position="428"/>
        <end position="461"/>
    </location>
</feature>
<dbReference type="GO" id="GO:0106274">
    <property type="term" value="F:NAD+-protein-arginine ADP-ribosyltransferase activity"/>
    <property type="evidence" value="ECO:0007669"/>
    <property type="project" value="UniProtKB-EC"/>
</dbReference>
<keyword evidence="5" id="KW-0677">Repeat</keyword>
<keyword evidence="4" id="KW-0548">Nucleotidyltransferase</keyword>
<dbReference type="SMART" id="SM00028">
    <property type="entry name" value="TPR"/>
    <property type="match status" value="3"/>
</dbReference>
<keyword evidence="14" id="KW-1185">Reference proteome</keyword>
<dbReference type="Proteomes" id="UP000663829">
    <property type="component" value="Unassembled WGS sequence"/>
</dbReference>
<dbReference type="InterPro" id="IPR019734">
    <property type="entry name" value="TPR_rpt"/>
</dbReference>
<feature type="repeat" description="TPR" evidence="8">
    <location>
        <begin position="386"/>
        <end position="419"/>
    </location>
</feature>
<evidence type="ECO:0000313" key="11">
    <source>
        <dbReference type="EMBL" id="CAF1405978.1"/>
    </source>
</evidence>
<dbReference type="Proteomes" id="UP000681722">
    <property type="component" value="Unassembled WGS sequence"/>
</dbReference>
<accession>A0A814XCR9</accession>
<dbReference type="PANTHER" id="PTHR45641">
    <property type="entry name" value="TETRATRICOPEPTIDE REPEAT PROTEIN (AFU_ORTHOLOGUE AFUA_6G03870)"/>
    <property type="match status" value="1"/>
</dbReference>